<dbReference type="SUPFAM" id="SSF51445">
    <property type="entry name" value="(Trans)glycosidases"/>
    <property type="match status" value="1"/>
</dbReference>
<keyword evidence="3" id="KW-0328">Glycosyltransferase</keyword>
<feature type="region of interest" description="Disordered" evidence="7">
    <location>
        <begin position="1789"/>
        <end position="1824"/>
    </location>
</feature>
<feature type="transmembrane region" description="Helical" evidence="8">
    <location>
        <begin position="2029"/>
        <end position="2048"/>
    </location>
</feature>
<evidence type="ECO:0000256" key="1">
    <source>
        <dbReference type="ARBA" id="ARBA00006122"/>
    </source>
</evidence>
<reference evidence="11 12" key="1">
    <citation type="journal article" date="2018" name="Mycol. Prog.">
        <title>Coniella lustricola, a new species from submerged detritus.</title>
        <authorList>
            <person name="Raudabaugh D.B."/>
            <person name="Iturriaga T."/>
            <person name="Carver A."/>
            <person name="Mondo S."/>
            <person name="Pangilinan J."/>
            <person name="Lipzen A."/>
            <person name="He G."/>
            <person name="Amirebrahimi M."/>
            <person name="Grigoriev I.V."/>
            <person name="Miller A.N."/>
        </authorList>
    </citation>
    <scope>NUCLEOTIDE SEQUENCE [LARGE SCALE GENOMIC DNA]</scope>
    <source>
        <strain evidence="11 12">B22-T-1</strain>
    </source>
</reference>
<feature type="compositionally biased region" description="Basic and acidic residues" evidence="7">
    <location>
        <begin position="1805"/>
        <end position="1815"/>
    </location>
</feature>
<dbReference type="Gene3D" id="3.40.50.2000">
    <property type="entry name" value="Glycogen Phosphorylase B"/>
    <property type="match status" value="2"/>
</dbReference>
<evidence type="ECO:0000256" key="5">
    <source>
        <dbReference type="ARBA" id="ARBA00023316"/>
    </source>
</evidence>
<dbReference type="InterPro" id="IPR058654">
    <property type="entry name" value="Mok11-14/Ags1-like_TM"/>
</dbReference>
<evidence type="ECO:0000256" key="8">
    <source>
        <dbReference type="SAM" id="Phobius"/>
    </source>
</evidence>
<evidence type="ECO:0000259" key="10">
    <source>
        <dbReference type="SMART" id="SM00642"/>
    </source>
</evidence>
<dbReference type="InterPro" id="IPR058656">
    <property type="entry name" value="Mok11-13/Ags1-like_GH"/>
</dbReference>
<dbReference type="PANTHER" id="PTHR47182:SF2">
    <property type="entry name" value="CELL WALL ALPHA-1,3-GLUCAN SYNTHASE AGS1"/>
    <property type="match status" value="1"/>
</dbReference>
<feature type="signal peptide" evidence="9">
    <location>
        <begin position="1"/>
        <end position="22"/>
    </location>
</feature>
<feature type="region of interest" description="Disordered" evidence="7">
    <location>
        <begin position="1661"/>
        <end position="1714"/>
    </location>
</feature>
<dbReference type="GO" id="GO:0070600">
    <property type="term" value="P:fungal-type cell wall (1-&gt;3)-alpha-glucan biosynthetic process"/>
    <property type="evidence" value="ECO:0007669"/>
    <property type="project" value="TreeGrafter"/>
</dbReference>
<dbReference type="EC" id="2.4.1.183" evidence="2"/>
<evidence type="ECO:0000256" key="6">
    <source>
        <dbReference type="ARBA" id="ARBA00048960"/>
    </source>
</evidence>
<dbReference type="SMART" id="SM00642">
    <property type="entry name" value="Aamy"/>
    <property type="match status" value="1"/>
</dbReference>
<feature type="transmembrane region" description="Helical" evidence="8">
    <location>
        <begin position="1080"/>
        <end position="1106"/>
    </location>
</feature>
<dbReference type="InterPro" id="IPR013534">
    <property type="entry name" value="Starch_synth_cat_dom"/>
</dbReference>
<evidence type="ECO:0000313" key="11">
    <source>
        <dbReference type="EMBL" id="PSR85612.1"/>
    </source>
</evidence>
<feature type="transmembrane region" description="Helical" evidence="8">
    <location>
        <begin position="2004"/>
        <end position="2022"/>
    </location>
</feature>
<feature type="transmembrane region" description="Helical" evidence="8">
    <location>
        <begin position="2321"/>
        <end position="2339"/>
    </location>
</feature>
<feature type="chain" id="PRO_5015555556" description="alpha-1,3-glucan synthase" evidence="9">
    <location>
        <begin position="23"/>
        <end position="2395"/>
    </location>
</feature>
<dbReference type="OrthoDB" id="512920at2759"/>
<dbReference type="InterPro" id="IPR017853">
    <property type="entry name" value="GH"/>
</dbReference>
<dbReference type="InterPro" id="IPR058658">
    <property type="entry name" value="Mok11-13/Ags1-like_Ig_2"/>
</dbReference>
<dbReference type="STRING" id="2025994.A0A2T3A887"/>
<evidence type="ECO:0000256" key="3">
    <source>
        <dbReference type="ARBA" id="ARBA00022676"/>
    </source>
</evidence>
<sequence>MGYMPQTLCLVALWLLAAIVQGFPYDASQASWNLNQEQDATSPLDYWGEWQNHTFNPSPDNWRMPTYALSLDRYADGQPANNDANETQFEYNWMSNQFRFGGDVKGLENSLDYLHGMGIKTIYLMGSPFINQPWAADGYSPLDLTVLDHHHGLIEEWRELISAIHERGMYVLLDNTYGTLGDLLGFKGSLNETASFEWGEYDYVWKTSRRYADFEPGNDVIDCDYPRMWNDSGDLISIQQTTCRDSEFDSYGDLSSVGSEVVYKNQLAKFGSVQDRLREWRTDVRAKIKHLSCMQIAMLDIDGFRMDKALQTTVDSMADFAEYQRACAKKYNKDNFLIVGEVVGTSEQTAVYIGRGKQPNMYTDNVTAAFQVTNATADNNAYIRGDGLSALDASAFQYTIYGALTRLLGLSGDIGLQGVDFVQLWNDLVLQQDFLNANTGLFDPRHMLGATSQDVFRWPAMQNGTQRQLLGQFITMLEIPGTPIVFWGEEQSFYLLDNTASNYIYGRQPMSSSRAWQLHGCYKLGDETFAGEPLLSGPAATGCDDDSVSLDHKDPSHPTRNILKRIFELRQHYPVLNDGFSLTALSNQTHDIYLNGSGDIPTSFGMWSVYRSQAEGVQDLSSASSQGDQGVWLMYSNLNDSKEFVFDCQEQTAVLTAPYAPGTTVKNLFYPYDEQLLEDSVVNITINGTVQAGGCLSNLTFDPWGFKAYVPKDAFMDPAPSITGLVPSHDERILSTVAAGETQTVPIEIQFSQQMDCDTFLDTLTINSTTAAGVAAQIKTDDYNCTTLDTPGDIVYSGQPATQWKFTATLENVAHGIHTLTVTNASTANSSDTRYTNFVDTFMFRLGAEGNPVVFPQTGNYSTELLKLNDSTGEPYIAHQAAGAELFRYSRNWGSSWSDWIDYPESEITTSLVDQVWTGTQKQAWSGQHVMVQYWSRAAGSAAHIQQGDLSSDKSRRWPHAHVFGEWNTWGYDGGLRSAMHLTNSSAYGDNETVWAFDLAAEWPTTTQINVWGFNPDGEPDKTMQFGDVDYDNVLDWLSPATLQTNVISLSTLPHMPHIGWRIEVNDGSYRYRLIPTGNAWYQLVLSFLLALVPILTATLAVWVYFRSYYQVKFNQIGTGDNGGFWNKAKSAVSFPIAMVRRSKEPDGILQSSAVASAAANRRTTLIATMEYEIDDWNIKIKIGGLGKMASLMGSEALAHQNLVWVVPCVGGIDYPIDTPAEPMIITINKQQYSVSVQYHVLRNITFVLLDAPVFRQRTKADPYPPRMDDIESAIYYSAWNACIAEALKRFPVDLYYINDYHGALAPLYLLPRTIPVCLALHNAEFQGMWAIRSKRELAEVCDVFNLPKDTVQRYAQFDKVLNMLYAGASYLREFQGGYGAVGVSKKYGTRAYKRYPIFWGLSEIGSLPNPDPDDMAELSTDTKIDKKTEVIIDEDAERRRGELREQAQRWAGLEINPTAELFVFVGRWSLQKGVDLIADVFPAIMDKHKDVQLICIGPTIDNHGKFAALKLEKMMAHYPGRVYSKPEFTPIPSFIHQGSEFALMPSRDEPFGLVAVEFGRKGALGVGSRVGGLGNMPGWWFTIESMETKHLLKQFKSAIKSALASSQETRRIMRARSLLQRFPVLQWVHDLEVLQTRSISRHSNEKEKTRSTRLSHLLASGTSTPILSPPPLPTLPSTATATPTVSSPVTALPSIAPSRSGSRAPSPTRAGFGQFGLGISTANRTVSSTLSGTTHSEPASGASTPVSMISPSTSRYTSGFPRVKSSAAMGNLLASKLDALVELERTYMNDDAQEGPSNAQRSSGDGDSRHDAESTHFSPSLDRHFTPSSTFTGLAAHNASVLSLDTVVGERKDFELQRVEPFFNDPKGDYYNAFGQLLDSHHGNLSSEKLCVEGYLRHSEKDWFEKYYDAKLGKKPSKLGISISARSASTLAVDSHSNGLSTGNDEFNLGADYQPPQGLRRALLQKIGDWPLYAFILALGQIIAANSYQVTLLTGQVGESAKQVYITSGVYLGGSIFWWLLFRQCQLVISITLAFVLYGAAFLVLGVTPYTNTSFQTTVLQYLATALYAMAASSGFLFFTQNFLTEGGNPVRTWMFRACTIQGVQQIYIAALWFWGSYASSLNADGVTLISSSSRIVSYVCLPIAVILWAIALVVFLGLPDAYRRKPGYVSAFYRSLMRRKVVVWFLVVAFIQNYFLSAPFGRSWGYLWSSSSIPYWAIALLVIFFFGVVWAAILALMALLSTEHSWVLPLVAIGLGAPRWAQELWGTSGVGLYMPWVSAAPIGGALLGRCLWLWLGVLDTVQGVGFGMILLQTLGRFHVTWTVLGAQVIGAAGTMAARASAPNKIGPGSVFPNLALHLWEGVNNVWFWVPLLFQLVVCIGFFMFFRKEQLSKP</sequence>
<comment type="similarity">
    <text evidence="1">Belongs to the glycosyltransferase group 1 family.</text>
</comment>
<keyword evidence="9" id="KW-0732">Signal</keyword>
<feature type="transmembrane region" description="Helical" evidence="8">
    <location>
        <begin position="2097"/>
        <end position="2117"/>
    </location>
</feature>
<feature type="transmembrane region" description="Helical" evidence="8">
    <location>
        <begin position="2367"/>
        <end position="2387"/>
    </location>
</feature>
<feature type="transmembrane region" description="Helical" evidence="8">
    <location>
        <begin position="2248"/>
        <end position="2263"/>
    </location>
</feature>
<feature type="domain" description="Glycosyl hydrolase family 13 catalytic" evidence="10">
    <location>
        <begin position="68"/>
        <end position="514"/>
    </location>
</feature>
<dbReference type="GO" id="GO:0009277">
    <property type="term" value="C:fungal-type cell wall"/>
    <property type="evidence" value="ECO:0007669"/>
    <property type="project" value="TreeGrafter"/>
</dbReference>
<dbReference type="InterPro" id="IPR058657">
    <property type="entry name" value="Mok11-13/Ags1-like_Ig"/>
</dbReference>
<feature type="transmembrane region" description="Helical" evidence="8">
    <location>
        <begin position="2215"/>
        <end position="2241"/>
    </location>
</feature>
<keyword evidence="4" id="KW-0808">Transferase</keyword>
<feature type="compositionally biased region" description="Low complexity" evidence="7">
    <location>
        <begin position="1676"/>
        <end position="1711"/>
    </location>
</feature>
<dbReference type="InterPro" id="IPR001296">
    <property type="entry name" value="Glyco_trans_1"/>
</dbReference>
<dbReference type="InterPro" id="IPR058655">
    <property type="entry name" value="Mok11-14/Ags1-like"/>
</dbReference>
<dbReference type="Pfam" id="PF26111">
    <property type="entry name" value="Ig_Mok13"/>
    <property type="match status" value="1"/>
</dbReference>
<organism evidence="11 12">
    <name type="scientific">Coniella lustricola</name>
    <dbReference type="NCBI Taxonomy" id="2025994"/>
    <lineage>
        <taxon>Eukaryota</taxon>
        <taxon>Fungi</taxon>
        <taxon>Dikarya</taxon>
        <taxon>Ascomycota</taxon>
        <taxon>Pezizomycotina</taxon>
        <taxon>Sordariomycetes</taxon>
        <taxon>Sordariomycetidae</taxon>
        <taxon>Diaporthales</taxon>
        <taxon>Schizoparmaceae</taxon>
        <taxon>Coniella</taxon>
    </lineage>
</organism>
<feature type="transmembrane region" description="Helical" evidence="8">
    <location>
        <begin position="2275"/>
        <end position="2300"/>
    </location>
</feature>
<dbReference type="Pfam" id="PF26122">
    <property type="entry name" value="CBM_Mok13"/>
    <property type="match status" value="1"/>
</dbReference>
<dbReference type="Pfam" id="PF26114">
    <property type="entry name" value="Ig_2_Mok13"/>
    <property type="match status" value="1"/>
</dbReference>
<dbReference type="Proteomes" id="UP000241462">
    <property type="component" value="Unassembled WGS sequence"/>
</dbReference>
<name>A0A2T3A887_9PEZI</name>
<dbReference type="Pfam" id="PF26127">
    <property type="entry name" value="12TM_Mok13"/>
    <property type="match status" value="1"/>
</dbReference>
<dbReference type="EMBL" id="KZ678440">
    <property type="protein sequence ID" value="PSR85612.1"/>
    <property type="molecule type" value="Genomic_DNA"/>
</dbReference>
<dbReference type="PANTHER" id="PTHR47182">
    <property type="entry name" value="CELL WALL ALPHA-1,3-GLUCAN SYNTHASE AGS1-RELATED"/>
    <property type="match status" value="1"/>
</dbReference>
<dbReference type="InterPro" id="IPR006047">
    <property type="entry name" value="GH13_cat_dom"/>
</dbReference>
<dbReference type="Pfam" id="PF00128">
    <property type="entry name" value="Alpha-amylase"/>
    <property type="match status" value="1"/>
</dbReference>
<keyword evidence="8" id="KW-1133">Transmembrane helix</keyword>
<feature type="transmembrane region" description="Helical" evidence="8">
    <location>
        <begin position="1971"/>
        <end position="1992"/>
    </location>
</feature>
<evidence type="ECO:0000256" key="9">
    <source>
        <dbReference type="SAM" id="SignalP"/>
    </source>
</evidence>
<evidence type="ECO:0000256" key="4">
    <source>
        <dbReference type="ARBA" id="ARBA00022679"/>
    </source>
</evidence>
<feature type="region of interest" description="Disordered" evidence="7">
    <location>
        <begin position="1728"/>
        <end position="1758"/>
    </location>
</feature>
<keyword evidence="8" id="KW-0812">Transmembrane</keyword>
<keyword evidence="5" id="KW-0961">Cell wall biogenesis/degradation</keyword>
<dbReference type="Pfam" id="PF08323">
    <property type="entry name" value="Glyco_transf_5"/>
    <property type="match status" value="1"/>
</dbReference>
<accession>A0A2T3A887</accession>
<feature type="transmembrane region" description="Helical" evidence="8">
    <location>
        <begin position="2183"/>
        <end position="2203"/>
    </location>
</feature>
<dbReference type="GO" id="GO:0047657">
    <property type="term" value="F:alpha-1,3-glucan synthase activity"/>
    <property type="evidence" value="ECO:0007669"/>
    <property type="project" value="UniProtKB-EC"/>
</dbReference>
<dbReference type="InterPro" id="IPR058659">
    <property type="entry name" value="Mok11-13/Ags1-like_CBM"/>
</dbReference>
<feature type="transmembrane region" description="Helical" evidence="8">
    <location>
        <begin position="2060"/>
        <end position="2085"/>
    </location>
</feature>
<gene>
    <name evidence="11" type="ORF">BD289DRAFT_254004</name>
</gene>
<keyword evidence="8" id="KW-0472">Membrane</keyword>
<dbReference type="Pfam" id="PF26108">
    <property type="entry name" value="GH_Mok13"/>
    <property type="match status" value="1"/>
</dbReference>
<dbReference type="InParanoid" id="A0A2T3A887"/>
<evidence type="ECO:0000256" key="7">
    <source>
        <dbReference type="SAM" id="MobiDB-lite"/>
    </source>
</evidence>
<evidence type="ECO:0000313" key="12">
    <source>
        <dbReference type="Proteomes" id="UP000241462"/>
    </source>
</evidence>
<keyword evidence="12" id="KW-1185">Reference proteome</keyword>
<dbReference type="Pfam" id="PF00534">
    <property type="entry name" value="Glycos_transf_1"/>
    <property type="match status" value="1"/>
</dbReference>
<comment type="catalytic activity">
    <reaction evidence="6">
        <text>[(1-&gt;3)-alpha-D-glucosyl](n) + UDP-alpha-D-glucose = [(1-&gt;3)-alpha-D-glucosyl](n+1) + UDP + H(+)</text>
        <dbReference type="Rhea" id="RHEA:19749"/>
        <dbReference type="Rhea" id="RHEA-COMP:11150"/>
        <dbReference type="Rhea" id="RHEA-COMP:11151"/>
        <dbReference type="ChEBI" id="CHEBI:15378"/>
        <dbReference type="ChEBI" id="CHEBI:28100"/>
        <dbReference type="ChEBI" id="CHEBI:58223"/>
        <dbReference type="ChEBI" id="CHEBI:58885"/>
        <dbReference type="EC" id="2.4.1.183"/>
    </reaction>
</comment>
<dbReference type="FunFam" id="3.40.50.2000:FF:000052">
    <property type="entry name" value="Alpha-1,3-glucan synthase Ags2"/>
    <property type="match status" value="1"/>
</dbReference>
<proteinExistence type="inferred from homology"/>
<protein>
    <recommendedName>
        <fullName evidence="2">alpha-1,3-glucan synthase</fullName>
        <ecNumber evidence="2">2.4.1.183</ecNumber>
    </recommendedName>
</protein>
<dbReference type="SUPFAM" id="SSF53756">
    <property type="entry name" value="UDP-Glycosyltransferase/glycogen phosphorylase"/>
    <property type="match status" value="1"/>
</dbReference>
<evidence type="ECO:0000256" key="2">
    <source>
        <dbReference type="ARBA" id="ARBA00012688"/>
    </source>
</evidence>
<feature type="transmembrane region" description="Helical" evidence="8">
    <location>
        <begin position="2137"/>
        <end position="2160"/>
    </location>
</feature>
<dbReference type="Gene3D" id="3.20.20.80">
    <property type="entry name" value="Glycosidases"/>
    <property type="match status" value="1"/>
</dbReference>